<feature type="compositionally biased region" description="Low complexity" evidence="2">
    <location>
        <begin position="90"/>
        <end position="102"/>
    </location>
</feature>
<dbReference type="Pfam" id="PF00379">
    <property type="entry name" value="Chitin_bind_4"/>
    <property type="match status" value="1"/>
</dbReference>
<feature type="compositionally biased region" description="Polar residues" evidence="2">
    <location>
        <begin position="213"/>
        <end position="222"/>
    </location>
</feature>
<dbReference type="EMBL" id="LR899537">
    <property type="protein sequence ID" value="CAD7240290.1"/>
    <property type="molecule type" value="Genomic_DNA"/>
</dbReference>
<dbReference type="InterPro" id="IPR000618">
    <property type="entry name" value="Insect_cuticle"/>
</dbReference>
<feature type="compositionally biased region" description="Basic and acidic residues" evidence="2">
    <location>
        <begin position="108"/>
        <end position="122"/>
    </location>
</feature>
<dbReference type="PANTHER" id="PTHR10380:SF2">
    <property type="entry name" value="AGAP003037-PA"/>
    <property type="match status" value="1"/>
</dbReference>
<evidence type="ECO:0000313" key="4">
    <source>
        <dbReference type="Proteomes" id="UP000677054"/>
    </source>
</evidence>
<feature type="compositionally biased region" description="Basic and acidic residues" evidence="2">
    <location>
        <begin position="351"/>
        <end position="360"/>
    </location>
</feature>
<dbReference type="EMBL" id="CAJPEV010000020">
    <property type="protein sequence ID" value="CAG0878916.1"/>
    <property type="molecule type" value="Genomic_DNA"/>
</dbReference>
<feature type="region of interest" description="Disordered" evidence="2">
    <location>
        <begin position="349"/>
        <end position="391"/>
    </location>
</feature>
<organism evidence="3">
    <name type="scientific">Darwinula stevensoni</name>
    <dbReference type="NCBI Taxonomy" id="69355"/>
    <lineage>
        <taxon>Eukaryota</taxon>
        <taxon>Metazoa</taxon>
        <taxon>Ecdysozoa</taxon>
        <taxon>Arthropoda</taxon>
        <taxon>Crustacea</taxon>
        <taxon>Oligostraca</taxon>
        <taxon>Ostracoda</taxon>
        <taxon>Podocopa</taxon>
        <taxon>Podocopida</taxon>
        <taxon>Darwinulocopina</taxon>
        <taxon>Darwinuloidea</taxon>
        <taxon>Darwinulidae</taxon>
        <taxon>Darwinula</taxon>
    </lineage>
</organism>
<reference evidence="3" key="1">
    <citation type="submission" date="2020-11" db="EMBL/GenBank/DDBJ databases">
        <authorList>
            <person name="Tran Van P."/>
        </authorList>
    </citation>
    <scope>NUCLEOTIDE SEQUENCE</scope>
</reference>
<sequence>MWYRGVNRYKLRRESARQVVLALLSGWSKAQQRDFLDVPRSFPRPLEARRSFENDQFITPQLLRQNRPDQNARPLFSFEQQSFDPLAFQPLPNLGLGPGPESRPIRIRPPEQSKALPDRFTLDDALSFRQRPALRPDLPPSPERFDRPPVADTRNGAPTFRPPIIDTRTPAPIFRPQAFDTRPAVPAPRPTIVDTRTSAPLVRPVIANPAVFENTNVIPTQETGRRRPRPRPRPQPRPVEDTETQFQEPTPSGQDRRTDPLKQAIRSRPRNPPNRDRLEDEETESKNNVRILKSFMDKNPDGTFTFGYENEDGSYKEETRGKDCIVRGKYGYVDPTGVKREFTYVQGLPCDHNKKKEKGQSSDLDEDQFTADGVVASPAVGSPRRNSPRRP</sequence>
<dbReference type="AlphaFoldDB" id="A0A7R8ZZI4"/>
<keyword evidence="4" id="KW-1185">Reference proteome</keyword>
<dbReference type="PROSITE" id="PS51155">
    <property type="entry name" value="CHIT_BIND_RR_2"/>
    <property type="match status" value="1"/>
</dbReference>
<dbReference type="OrthoDB" id="7222477at2759"/>
<dbReference type="InterPro" id="IPR050468">
    <property type="entry name" value="Cuticle_Struct_Prot"/>
</dbReference>
<name>A0A7R8ZZI4_9CRUS</name>
<feature type="compositionally biased region" description="Polar residues" evidence="2">
    <location>
        <begin position="244"/>
        <end position="253"/>
    </location>
</feature>
<accession>A0A7R8ZZI4</accession>
<dbReference type="PANTHER" id="PTHR10380">
    <property type="entry name" value="CUTICLE PROTEIN"/>
    <property type="match status" value="1"/>
</dbReference>
<evidence type="ECO:0000313" key="3">
    <source>
        <dbReference type="EMBL" id="CAD7240290.1"/>
    </source>
</evidence>
<dbReference type="Proteomes" id="UP000677054">
    <property type="component" value="Unassembled WGS sequence"/>
</dbReference>
<protein>
    <submittedName>
        <fullName evidence="3">Uncharacterized protein</fullName>
    </submittedName>
</protein>
<keyword evidence="1" id="KW-0193">Cuticle</keyword>
<gene>
    <name evidence="3" type="ORF">DSTB1V02_LOCUS317</name>
</gene>
<feature type="region of interest" description="Disordered" evidence="2">
    <location>
        <begin position="89"/>
        <end position="171"/>
    </location>
</feature>
<feature type="region of interest" description="Disordered" evidence="2">
    <location>
        <begin position="213"/>
        <end position="315"/>
    </location>
</feature>
<evidence type="ECO:0000256" key="2">
    <source>
        <dbReference type="SAM" id="MobiDB-lite"/>
    </source>
</evidence>
<evidence type="ECO:0000256" key="1">
    <source>
        <dbReference type="PROSITE-ProRule" id="PRU00497"/>
    </source>
</evidence>
<proteinExistence type="predicted"/>
<dbReference type="GO" id="GO:0008010">
    <property type="term" value="F:structural constituent of chitin-based larval cuticle"/>
    <property type="evidence" value="ECO:0007669"/>
    <property type="project" value="TreeGrafter"/>
</dbReference>
<dbReference type="GO" id="GO:0062129">
    <property type="term" value="C:chitin-based extracellular matrix"/>
    <property type="evidence" value="ECO:0007669"/>
    <property type="project" value="TreeGrafter"/>
</dbReference>